<feature type="transmembrane region" description="Helical" evidence="9">
    <location>
        <begin position="131"/>
        <end position="149"/>
    </location>
</feature>
<dbReference type="Pfam" id="PF04290">
    <property type="entry name" value="DctQ"/>
    <property type="match status" value="1"/>
</dbReference>
<organism evidence="11 12">
    <name type="scientific">Microbaculum marinisediminis</name>
    <dbReference type="NCBI Taxonomy" id="2931392"/>
    <lineage>
        <taxon>Bacteria</taxon>
        <taxon>Pseudomonadati</taxon>
        <taxon>Pseudomonadota</taxon>
        <taxon>Alphaproteobacteria</taxon>
        <taxon>Hyphomicrobiales</taxon>
        <taxon>Tepidamorphaceae</taxon>
        <taxon>Microbaculum</taxon>
    </lineage>
</organism>
<comment type="function">
    <text evidence="9">Part of the tripartite ATP-independent periplasmic (TRAP) transport system.</text>
</comment>
<dbReference type="GO" id="GO:0005886">
    <property type="term" value="C:plasma membrane"/>
    <property type="evidence" value="ECO:0007669"/>
    <property type="project" value="UniProtKB-SubCell"/>
</dbReference>
<comment type="caution">
    <text evidence="11">The sequence shown here is derived from an EMBL/GenBank/DDBJ whole genome shotgun (WGS) entry which is preliminary data.</text>
</comment>
<comment type="subcellular location">
    <subcellularLocation>
        <location evidence="1 9">Cell inner membrane</location>
        <topology evidence="1 9">Multi-pass membrane protein</topology>
    </subcellularLocation>
</comment>
<sequence>MTMNQLRLLRWMKRRAENVAVALLATVFVSFILQILFRYVLGWPVGWTLEVSTLAWMWLVLWGAAFVVTERDEIRFDIVYSAVSRRTRRGFAIVTAMALIALLLVSLPATVDYVMFMKVEKASYIDIRLDYLFSVYVLFALAAIVRYAWLGFEAIRGRAPDLTDPSHLRDE</sequence>
<evidence type="ECO:0000256" key="2">
    <source>
        <dbReference type="ARBA" id="ARBA00022448"/>
    </source>
</evidence>
<keyword evidence="6 9" id="KW-1133">Transmembrane helix</keyword>
<feature type="transmembrane region" description="Helical" evidence="9">
    <location>
        <begin position="90"/>
        <end position="111"/>
    </location>
</feature>
<keyword evidence="5 9" id="KW-0812">Transmembrane</keyword>
<dbReference type="Proteomes" id="UP001320898">
    <property type="component" value="Unassembled WGS sequence"/>
</dbReference>
<comment type="subunit">
    <text evidence="9">The complex comprises the extracytoplasmic solute receptor protein and the two transmembrane proteins.</text>
</comment>
<gene>
    <name evidence="11" type="ORF">MUB46_19140</name>
</gene>
<accession>A0AAW5R513</accession>
<feature type="transmembrane region" description="Helical" evidence="9">
    <location>
        <begin position="21"/>
        <end position="41"/>
    </location>
</feature>
<dbReference type="GO" id="GO:0015740">
    <property type="term" value="P:C4-dicarboxylate transport"/>
    <property type="evidence" value="ECO:0007669"/>
    <property type="project" value="TreeGrafter"/>
</dbReference>
<dbReference type="GO" id="GO:0022857">
    <property type="term" value="F:transmembrane transporter activity"/>
    <property type="evidence" value="ECO:0007669"/>
    <property type="project" value="UniProtKB-UniRule"/>
</dbReference>
<evidence type="ECO:0000259" key="10">
    <source>
        <dbReference type="Pfam" id="PF04290"/>
    </source>
</evidence>
<keyword evidence="2 9" id="KW-0813">Transport</keyword>
<evidence type="ECO:0000256" key="1">
    <source>
        <dbReference type="ARBA" id="ARBA00004429"/>
    </source>
</evidence>
<reference evidence="11 12" key="1">
    <citation type="submission" date="2022-04" db="EMBL/GenBank/DDBJ databases">
        <authorList>
            <person name="Ye Y.-Q."/>
            <person name="Du Z.-J."/>
        </authorList>
    </citation>
    <scope>NUCLEOTIDE SEQUENCE [LARGE SCALE GENOMIC DNA]</scope>
    <source>
        <strain evidence="11 12">A6E488</strain>
    </source>
</reference>
<evidence type="ECO:0000313" key="12">
    <source>
        <dbReference type="Proteomes" id="UP001320898"/>
    </source>
</evidence>
<evidence type="ECO:0000313" key="11">
    <source>
        <dbReference type="EMBL" id="MCT8973988.1"/>
    </source>
</evidence>
<evidence type="ECO:0000256" key="8">
    <source>
        <dbReference type="ARBA" id="ARBA00038436"/>
    </source>
</evidence>
<dbReference type="PANTHER" id="PTHR35011:SF2">
    <property type="entry name" value="2,3-DIKETO-L-GULONATE TRAP TRANSPORTER SMALL PERMEASE PROTEIN YIAM"/>
    <property type="match status" value="1"/>
</dbReference>
<protein>
    <recommendedName>
        <fullName evidence="9">TRAP transporter small permease protein</fullName>
    </recommendedName>
</protein>
<keyword evidence="3" id="KW-1003">Cell membrane</keyword>
<proteinExistence type="inferred from homology"/>
<dbReference type="EMBL" id="JALIDZ010000009">
    <property type="protein sequence ID" value="MCT8973988.1"/>
    <property type="molecule type" value="Genomic_DNA"/>
</dbReference>
<evidence type="ECO:0000256" key="5">
    <source>
        <dbReference type="ARBA" id="ARBA00022692"/>
    </source>
</evidence>
<dbReference type="InterPro" id="IPR007387">
    <property type="entry name" value="TRAP_DctQ"/>
</dbReference>
<evidence type="ECO:0000256" key="7">
    <source>
        <dbReference type="ARBA" id="ARBA00023136"/>
    </source>
</evidence>
<evidence type="ECO:0000256" key="4">
    <source>
        <dbReference type="ARBA" id="ARBA00022519"/>
    </source>
</evidence>
<dbReference type="PANTHER" id="PTHR35011">
    <property type="entry name" value="2,3-DIKETO-L-GULONATE TRAP TRANSPORTER SMALL PERMEASE PROTEIN YIAM"/>
    <property type="match status" value="1"/>
</dbReference>
<feature type="domain" description="Tripartite ATP-independent periplasmic transporters DctQ component" evidence="10">
    <location>
        <begin position="28"/>
        <end position="147"/>
    </location>
</feature>
<feature type="transmembrane region" description="Helical" evidence="9">
    <location>
        <begin position="47"/>
        <end position="69"/>
    </location>
</feature>
<keyword evidence="7 9" id="KW-0472">Membrane</keyword>
<dbReference type="AlphaFoldDB" id="A0AAW5R513"/>
<keyword evidence="4 9" id="KW-0997">Cell inner membrane</keyword>
<evidence type="ECO:0000256" key="9">
    <source>
        <dbReference type="RuleBase" id="RU369079"/>
    </source>
</evidence>
<dbReference type="InterPro" id="IPR055348">
    <property type="entry name" value="DctQ"/>
</dbReference>
<keyword evidence="12" id="KW-1185">Reference proteome</keyword>
<comment type="similarity">
    <text evidence="8 9">Belongs to the TRAP transporter small permease family.</text>
</comment>
<evidence type="ECO:0000256" key="6">
    <source>
        <dbReference type="ARBA" id="ARBA00022989"/>
    </source>
</evidence>
<dbReference type="RefSeq" id="WP_261617567.1">
    <property type="nucleotide sequence ID" value="NZ_JALIDZ010000009.1"/>
</dbReference>
<evidence type="ECO:0000256" key="3">
    <source>
        <dbReference type="ARBA" id="ARBA00022475"/>
    </source>
</evidence>
<name>A0AAW5R513_9HYPH</name>